<evidence type="ECO:0000313" key="2">
    <source>
        <dbReference type="Proteomes" id="UP000614714"/>
    </source>
</evidence>
<gene>
    <name evidence="1" type="ORF">JFN91_04525</name>
</gene>
<accession>A0ABS0YAY3</accession>
<comment type="caution">
    <text evidence="1">The sequence shown here is derived from an EMBL/GenBank/DDBJ whole genome shotgun (WGS) entry which is preliminary data.</text>
</comment>
<evidence type="ECO:0000313" key="1">
    <source>
        <dbReference type="EMBL" id="MBJ6749468.1"/>
    </source>
</evidence>
<name>A0ABS0YAY3_9BACT</name>
<dbReference type="RefSeq" id="WP_199388009.1">
    <property type="nucleotide sequence ID" value="NZ_JAEMHL010000002.1"/>
</dbReference>
<reference evidence="1 2" key="1">
    <citation type="submission" date="2020-12" db="EMBL/GenBank/DDBJ databases">
        <title>Geomonas sp. Red421, isolated from paddy soil.</title>
        <authorList>
            <person name="Xu Z."/>
            <person name="Zhang Z."/>
            <person name="Masuda Y."/>
            <person name="Itoh H."/>
            <person name="Senoo K."/>
        </authorList>
    </citation>
    <scope>NUCLEOTIDE SEQUENCE [LARGE SCALE GENOMIC DNA]</scope>
    <source>
        <strain evidence="1 2">Red421</strain>
    </source>
</reference>
<proteinExistence type="predicted"/>
<protein>
    <submittedName>
        <fullName evidence="1">Uncharacterized protein</fullName>
    </submittedName>
</protein>
<dbReference type="Proteomes" id="UP000614714">
    <property type="component" value="Unassembled WGS sequence"/>
</dbReference>
<keyword evidence="2" id="KW-1185">Reference proteome</keyword>
<sequence>MSITDILLLAPAELLELRDRYPDGNFEKLTNWKGNIQEYRVQLEGEDEEGYYSVLQDIGIAMSSHSFYTKVKTDQSFADRVRQRNGLSG</sequence>
<dbReference type="EMBL" id="JAEMHL010000002">
    <property type="protein sequence ID" value="MBJ6749468.1"/>
    <property type="molecule type" value="Genomic_DNA"/>
</dbReference>
<organism evidence="1 2">
    <name type="scientific">Geomonas anaerohicana</name>
    <dbReference type="NCBI Taxonomy" id="2798583"/>
    <lineage>
        <taxon>Bacteria</taxon>
        <taxon>Pseudomonadati</taxon>
        <taxon>Thermodesulfobacteriota</taxon>
        <taxon>Desulfuromonadia</taxon>
        <taxon>Geobacterales</taxon>
        <taxon>Geobacteraceae</taxon>
        <taxon>Geomonas</taxon>
    </lineage>
</organism>